<dbReference type="Proteomes" id="UP000569732">
    <property type="component" value="Unassembled WGS sequence"/>
</dbReference>
<accession>A0A853I2Q7</accession>
<dbReference type="InterPro" id="IPR000835">
    <property type="entry name" value="HTH_MarR-typ"/>
</dbReference>
<dbReference type="PANTHER" id="PTHR33164">
    <property type="entry name" value="TRANSCRIPTIONAL REGULATOR, MARR FAMILY"/>
    <property type="match status" value="1"/>
</dbReference>
<dbReference type="Gene3D" id="1.10.10.10">
    <property type="entry name" value="Winged helix-like DNA-binding domain superfamily/Winged helix DNA-binding domain"/>
    <property type="match status" value="1"/>
</dbReference>
<dbReference type="InterPro" id="IPR036388">
    <property type="entry name" value="WH-like_DNA-bd_sf"/>
</dbReference>
<evidence type="ECO:0000259" key="2">
    <source>
        <dbReference type="PROSITE" id="PS50995"/>
    </source>
</evidence>
<organism evidence="3 4">
    <name type="scientific">Spartinivicinus marinus</name>
    <dbReference type="NCBI Taxonomy" id="2994442"/>
    <lineage>
        <taxon>Bacteria</taxon>
        <taxon>Pseudomonadati</taxon>
        <taxon>Pseudomonadota</taxon>
        <taxon>Gammaproteobacteria</taxon>
        <taxon>Oceanospirillales</taxon>
        <taxon>Zooshikellaceae</taxon>
        <taxon>Spartinivicinus</taxon>
    </lineage>
</organism>
<dbReference type="PANTHER" id="PTHR33164:SF5">
    <property type="entry name" value="ORGANIC HYDROPEROXIDE RESISTANCE TRANSCRIPTIONAL REGULATOR"/>
    <property type="match status" value="1"/>
</dbReference>
<comment type="caution">
    <text evidence="3">The sequence shown here is derived from an EMBL/GenBank/DDBJ whole genome shotgun (WGS) entry which is preliminary data.</text>
</comment>
<dbReference type="Pfam" id="PF01047">
    <property type="entry name" value="MarR"/>
    <property type="match status" value="1"/>
</dbReference>
<sequence>MSAPKLNDQLCFALYAASNAVTRYYRPLLEPLGLTYPQFVVLMALWEDEGVSISQLATKTGLSKSTMTPLLKRLEQKSLIERQAEPGNDRQKCIVLTEAGRKLSMQGDDIAQKVFCATGLTEQQARQQIEFCQQLIETFEQQL</sequence>
<dbReference type="GO" id="GO:0003700">
    <property type="term" value="F:DNA-binding transcription factor activity"/>
    <property type="evidence" value="ECO:0007669"/>
    <property type="project" value="InterPro"/>
</dbReference>
<dbReference type="EMBL" id="JACCKB010000007">
    <property type="protein sequence ID" value="NYZ65772.1"/>
    <property type="molecule type" value="Genomic_DNA"/>
</dbReference>
<evidence type="ECO:0000256" key="1">
    <source>
        <dbReference type="ARBA" id="ARBA00004496"/>
    </source>
</evidence>
<dbReference type="CDD" id="cd00090">
    <property type="entry name" value="HTH_ARSR"/>
    <property type="match status" value="1"/>
</dbReference>
<dbReference type="InterPro" id="IPR011991">
    <property type="entry name" value="ArsR-like_HTH"/>
</dbReference>
<dbReference type="SUPFAM" id="SSF46785">
    <property type="entry name" value="Winged helix' DNA-binding domain"/>
    <property type="match status" value="1"/>
</dbReference>
<dbReference type="InterPro" id="IPR036390">
    <property type="entry name" value="WH_DNA-bd_sf"/>
</dbReference>
<proteinExistence type="predicted"/>
<protein>
    <submittedName>
        <fullName evidence="3">MarR family transcriptional regulator</fullName>
    </submittedName>
</protein>
<feature type="domain" description="HTH marR-type" evidence="2">
    <location>
        <begin position="7"/>
        <end position="141"/>
    </location>
</feature>
<reference evidence="3 4" key="1">
    <citation type="submission" date="2020-07" db="EMBL/GenBank/DDBJ databases">
        <title>Endozoicomonas sp. nov., isolated from sediment.</title>
        <authorList>
            <person name="Gu T."/>
        </authorList>
    </citation>
    <scope>NUCLEOTIDE SEQUENCE [LARGE SCALE GENOMIC DNA]</scope>
    <source>
        <strain evidence="3 4">SM1973</strain>
    </source>
</reference>
<dbReference type="SMART" id="SM00347">
    <property type="entry name" value="HTH_MARR"/>
    <property type="match status" value="1"/>
</dbReference>
<dbReference type="PROSITE" id="PS50995">
    <property type="entry name" value="HTH_MARR_2"/>
    <property type="match status" value="1"/>
</dbReference>
<dbReference type="GO" id="GO:0006950">
    <property type="term" value="P:response to stress"/>
    <property type="evidence" value="ECO:0007669"/>
    <property type="project" value="TreeGrafter"/>
</dbReference>
<dbReference type="RefSeq" id="WP_180567795.1">
    <property type="nucleotide sequence ID" value="NZ_JACCKB010000007.1"/>
</dbReference>
<gene>
    <name evidence="3" type="ORF">H0A36_07080</name>
</gene>
<dbReference type="GO" id="GO:0005737">
    <property type="term" value="C:cytoplasm"/>
    <property type="evidence" value="ECO:0007669"/>
    <property type="project" value="UniProtKB-SubCell"/>
</dbReference>
<evidence type="ECO:0000313" key="3">
    <source>
        <dbReference type="EMBL" id="NYZ65772.1"/>
    </source>
</evidence>
<comment type="subcellular location">
    <subcellularLocation>
        <location evidence="1">Cytoplasm</location>
    </subcellularLocation>
</comment>
<dbReference type="InterPro" id="IPR039422">
    <property type="entry name" value="MarR/SlyA-like"/>
</dbReference>
<dbReference type="PRINTS" id="PR00598">
    <property type="entry name" value="HTHMARR"/>
</dbReference>
<keyword evidence="4" id="KW-1185">Reference proteome</keyword>
<evidence type="ECO:0000313" key="4">
    <source>
        <dbReference type="Proteomes" id="UP000569732"/>
    </source>
</evidence>
<dbReference type="AlphaFoldDB" id="A0A853I2Q7"/>
<name>A0A853I2Q7_9GAMM</name>